<feature type="region of interest" description="Disordered" evidence="1">
    <location>
        <begin position="776"/>
        <end position="801"/>
    </location>
</feature>
<dbReference type="Pfam" id="PF03399">
    <property type="entry name" value="SAC3_GANP"/>
    <property type="match status" value="1"/>
</dbReference>
<sequence length="1330" mass="145767">MHNTHDFGGGARRGGKNKQWVASAMDQPLSSGSGGRPRGSHGHGKGRGGGGLKNNGYHSEPDEVKPTSSKPASPYEHLENTVELDDPVFAPLFVAPEDEPANQTMEEKEAVYKDLVHLWELEAKVAVRTGKMSSEKGDIHNPITMAGTCMHMCSRRERYRREREFNLEVWEQLPGTRYVDHPHAVTKYERARGDKVTPSDLRPLPILKATMDYMLQDLMSRGGFEATHSFIRDRTRQIRADLTIQRLASPVVLECIERCMRFHILAFRKMRDDKSFDKPTETGLLSNCTQSLKELYNDLRDESEFGPAYAFPCEVEMWIYRCLIFIRNQGPEQIPPQIQAHPLYKLAVQFRSHVQSASGTITRSSELKVGGQGMATFQQLVEKLLETEDGRPMVFMVACLLDSIFGTGTVKEIDDLREGYTDLDLIVRAEPSEADEQVDEAEEEEEEVEVEDETEEAMEGEEEGVTEQDVDDMESDLDDEALTVAPETVSTSTFLPPVTASAFPTASSSSGFPPSASAFPNSSISPLTANAFTKITSTSNVFGNRSSAFGNIGAGNAFTAIAASSSRPNGSLFGSPSTRMNSSPFSSANGTSTLPTPASAAPVTNSFGGGGTNTTSDPLNPKAPEFVPSFGHLTNMPPPALPVPMQPQAIAPVAPAAPSQPIHQPQPAKPIFGVSSTGLASYSSGPVLPQIDTSLTIKINGPITPINPPALEKVQPVSLPSTPTAPPLQSGFFNLTAGLGEPLIQPMKTGNRLLASLRTDLAPSAGMLSPLVMTPSSTPLRTSFSPTKQISPPDRKGKGKATDIDLETQAREFESRGLLVRESFKRWQKLATDHAEWIAACQRGERYSATIRSRRYGRSLRDDDEESSASMSVTPTKRRRQRTYQPRKTDDELLSRFEENKAEHDRRWAPGSFLQIIRKALKLKSQWHIWLSLNPEVDATAIWAQTKFDVEKADSSWVNETVLAIPVIAPGKGYPGLVVFECTPLGGVNDELDRKYLVLDDCSRLRDLVSALPEDRHFVPSLVFFVWQSGLEDDMLEMAKKLVDAGTITGFRVVPVAAVSDDLDLMFSDALTHMDVDVTGRLGQELTAQGVFKNLCDSVYTAFLAEWAESSEWGLISSAVEILNETANLALDLVGLSHGQRVLPPLPSAEIWDTESAFAAIGAWLRNPLLDADGADAVWVDVRAYRDIGRDFPLFPFLEHLRELVVLDSTATYFVCTKDSLATLERLKNAARELHFQLASRAFSSSRRRRTRSVSVSEDASSSVSKRRRMSVSTSQASPPQINGNGTAHGTPIPGTPSPTLSTVSLDPAVVTVSMLRQLTQDLKSKYGKR</sequence>
<feature type="region of interest" description="Disordered" evidence="1">
    <location>
        <begin position="1"/>
        <end position="76"/>
    </location>
</feature>
<name>A0AAD2K0I2_9AGAR</name>
<protein>
    <recommendedName>
        <fullName evidence="2">SAC3/GANP/THP3 conserved domain-containing protein</fullName>
    </recommendedName>
</protein>
<dbReference type="Gene3D" id="1.25.40.990">
    <property type="match status" value="1"/>
</dbReference>
<evidence type="ECO:0000256" key="1">
    <source>
        <dbReference type="SAM" id="MobiDB-lite"/>
    </source>
</evidence>
<feature type="compositionally biased region" description="Polar residues" evidence="1">
    <location>
        <begin position="1276"/>
        <end position="1288"/>
    </location>
</feature>
<dbReference type="PANTHER" id="PTHR12436">
    <property type="entry name" value="80 KDA MCM3-ASSOCIATED PROTEIN"/>
    <property type="match status" value="1"/>
</dbReference>
<evidence type="ECO:0000313" key="4">
    <source>
        <dbReference type="EMBL" id="CAK5273008.1"/>
    </source>
</evidence>
<dbReference type="Proteomes" id="UP001295794">
    <property type="component" value="Unassembled WGS sequence"/>
</dbReference>
<evidence type="ECO:0000313" key="5">
    <source>
        <dbReference type="Proteomes" id="UP001295794"/>
    </source>
</evidence>
<dbReference type="InterPro" id="IPR045107">
    <property type="entry name" value="SAC3/GANP/THP3"/>
</dbReference>
<feature type="region of interest" description="Disordered" evidence="1">
    <location>
        <begin position="1250"/>
        <end position="1301"/>
    </location>
</feature>
<feature type="compositionally biased region" description="Low complexity" evidence="1">
    <location>
        <begin position="1253"/>
        <end position="1264"/>
    </location>
</feature>
<accession>A0AAD2K0I2</accession>
<dbReference type="EMBL" id="CAVNYO010000191">
    <property type="protein sequence ID" value="CAK5273008.1"/>
    <property type="molecule type" value="Genomic_DNA"/>
</dbReference>
<feature type="region of interest" description="Disordered" evidence="1">
    <location>
        <begin position="565"/>
        <end position="622"/>
    </location>
</feature>
<feature type="region of interest" description="Disordered" evidence="1">
    <location>
        <begin position="858"/>
        <end position="891"/>
    </location>
</feature>
<dbReference type="EMBL" id="CAVNYO010000181">
    <property type="protein sequence ID" value="CAK5272215.1"/>
    <property type="molecule type" value="Genomic_DNA"/>
</dbReference>
<keyword evidence="5" id="KW-1185">Reference proteome</keyword>
<gene>
    <name evidence="3" type="ORF">MYCIT1_LOCUS17799</name>
    <name evidence="4" type="ORF">MYCIT1_LOCUS19084</name>
</gene>
<feature type="region of interest" description="Disordered" evidence="1">
    <location>
        <begin position="431"/>
        <end position="470"/>
    </location>
</feature>
<dbReference type="GO" id="GO:0005737">
    <property type="term" value="C:cytoplasm"/>
    <property type="evidence" value="ECO:0007669"/>
    <property type="project" value="TreeGrafter"/>
</dbReference>
<dbReference type="GO" id="GO:0006406">
    <property type="term" value="P:mRNA export from nucleus"/>
    <property type="evidence" value="ECO:0007669"/>
    <property type="project" value="TreeGrafter"/>
</dbReference>
<dbReference type="GO" id="GO:0070390">
    <property type="term" value="C:transcription export complex 2"/>
    <property type="evidence" value="ECO:0007669"/>
    <property type="project" value="TreeGrafter"/>
</dbReference>
<organism evidence="3 5">
    <name type="scientific">Mycena citricolor</name>
    <dbReference type="NCBI Taxonomy" id="2018698"/>
    <lineage>
        <taxon>Eukaryota</taxon>
        <taxon>Fungi</taxon>
        <taxon>Dikarya</taxon>
        <taxon>Basidiomycota</taxon>
        <taxon>Agaricomycotina</taxon>
        <taxon>Agaricomycetes</taxon>
        <taxon>Agaricomycetidae</taxon>
        <taxon>Agaricales</taxon>
        <taxon>Marasmiineae</taxon>
        <taxon>Mycenaceae</taxon>
        <taxon>Mycena</taxon>
    </lineage>
</organism>
<proteinExistence type="predicted"/>
<feature type="compositionally biased region" description="Acidic residues" evidence="1">
    <location>
        <begin position="432"/>
        <end position="470"/>
    </location>
</feature>
<comment type="caution">
    <text evidence="3">The sequence shown here is derived from an EMBL/GenBank/DDBJ whole genome shotgun (WGS) entry which is preliminary data.</text>
</comment>
<evidence type="ECO:0000259" key="2">
    <source>
        <dbReference type="Pfam" id="PF03399"/>
    </source>
</evidence>
<dbReference type="InterPro" id="IPR005062">
    <property type="entry name" value="SAC3/GANP/THP3_conserved"/>
</dbReference>
<feature type="compositionally biased region" description="Polar residues" evidence="1">
    <location>
        <begin position="776"/>
        <end position="790"/>
    </location>
</feature>
<feature type="domain" description="SAC3/GANP/THP3 conserved" evidence="2">
    <location>
        <begin position="152"/>
        <end position="410"/>
    </location>
</feature>
<dbReference type="PANTHER" id="PTHR12436:SF3">
    <property type="entry name" value="GERMINAL-CENTER ASSOCIATED NUCLEAR PROTEIN"/>
    <property type="match status" value="1"/>
</dbReference>
<reference evidence="3" key="1">
    <citation type="submission" date="2023-11" db="EMBL/GenBank/DDBJ databases">
        <authorList>
            <person name="De Vega J J."/>
            <person name="De Vega J J."/>
        </authorList>
    </citation>
    <scope>NUCLEOTIDE SEQUENCE</scope>
</reference>
<feature type="compositionally biased region" description="Polar residues" evidence="1">
    <location>
        <begin position="565"/>
        <end position="596"/>
    </location>
</feature>
<evidence type="ECO:0000313" key="3">
    <source>
        <dbReference type="EMBL" id="CAK5272215.1"/>
    </source>
</evidence>